<dbReference type="KEGG" id="tasa:A1Q1_07603"/>
<feature type="transmembrane region" description="Helical" evidence="1">
    <location>
        <begin position="20"/>
        <end position="44"/>
    </location>
</feature>
<gene>
    <name evidence="2" type="ORF">A1Q1_07603</name>
</gene>
<accession>J6F2E6</accession>
<sequence>MTAILASHRPRNWGTLQDMLLVGSSAVAILSSIAVQVAGGTLGLSYHASFKGKNVPDGTFARMATAFRNGNSIRFGLHHTGMAPSTSTKDRPFAAWSANKDVADAYAAKVVGQAESSLSPLKTTDANGLHDVKVKGVKRSLKGVASFDVFFR</sequence>
<keyword evidence="1" id="KW-1133">Transmembrane helix</keyword>
<dbReference type="AlphaFoldDB" id="J6F2E6"/>
<keyword evidence="1" id="KW-0812">Transmembrane</keyword>
<protein>
    <submittedName>
        <fullName evidence="2">Uncharacterized protein</fullName>
    </submittedName>
</protein>
<dbReference type="EMBL" id="ALBS01000073">
    <property type="protein sequence ID" value="EJT51139.1"/>
    <property type="molecule type" value="Genomic_DNA"/>
</dbReference>
<evidence type="ECO:0000256" key="1">
    <source>
        <dbReference type="SAM" id="Phobius"/>
    </source>
</evidence>
<dbReference type="GeneID" id="25991115"/>
<comment type="caution">
    <text evidence="2">The sequence shown here is derived from an EMBL/GenBank/DDBJ whole genome shotgun (WGS) entry which is preliminary data.</text>
</comment>
<dbReference type="Proteomes" id="UP000002748">
    <property type="component" value="Unassembled WGS sequence"/>
</dbReference>
<dbReference type="RefSeq" id="XP_014182090.1">
    <property type="nucleotide sequence ID" value="XM_014326615.1"/>
</dbReference>
<proteinExistence type="predicted"/>
<dbReference type="HOGENOM" id="CLU_1723622_0_0_1"/>
<name>J6F2E6_TRIAS</name>
<organism evidence="2 3">
    <name type="scientific">Trichosporon asahii var. asahii (strain ATCC 90039 / CBS 2479 / JCM 2466 / KCTC 7840 / NBRC 103889/ NCYC 2677 / UAMH 7654)</name>
    <name type="common">Yeast</name>
    <dbReference type="NCBI Taxonomy" id="1186058"/>
    <lineage>
        <taxon>Eukaryota</taxon>
        <taxon>Fungi</taxon>
        <taxon>Dikarya</taxon>
        <taxon>Basidiomycota</taxon>
        <taxon>Agaricomycotina</taxon>
        <taxon>Tremellomycetes</taxon>
        <taxon>Trichosporonales</taxon>
        <taxon>Trichosporonaceae</taxon>
        <taxon>Trichosporon</taxon>
    </lineage>
</organism>
<reference evidence="2 3" key="1">
    <citation type="journal article" date="2012" name="Eukaryot. Cell">
        <title>Draft genome sequence of CBS 2479, the standard type strain of Trichosporon asahii.</title>
        <authorList>
            <person name="Yang R.Y."/>
            <person name="Li H.T."/>
            <person name="Zhu H."/>
            <person name="Zhou G.P."/>
            <person name="Wang M."/>
            <person name="Wang L."/>
        </authorList>
    </citation>
    <scope>NUCLEOTIDE SEQUENCE [LARGE SCALE GENOMIC DNA]</scope>
    <source>
        <strain evidence="3">ATCC 90039 / CBS 2479 / JCM 2466 / KCTC 7840 / NCYC 2677 / UAMH 7654</strain>
    </source>
</reference>
<keyword evidence="1" id="KW-0472">Membrane</keyword>
<evidence type="ECO:0000313" key="2">
    <source>
        <dbReference type="EMBL" id="EJT51139.1"/>
    </source>
</evidence>
<dbReference type="VEuPathDB" id="FungiDB:A1Q1_07603"/>
<evidence type="ECO:0000313" key="3">
    <source>
        <dbReference type="Proteomes" id="UP000002748"/>
    </source>
</evidence>